<dbReference type="InterPro" id="IPR042572">
    <property type="entry name" value="Carn_acyl_trans_N"/>
</dbReference>
<dbReference type="GO" id="GO:0006635">
    <property type="term" value="P:fatty acid beta-oxidation"/>
    <property type="evidence" value="ECO:0007669"/>
    <property type="project" value="UniProtKB-UniPathway"/>
</dbReference>
<comment type="catalytic activity">
    <reaction evidence="3">
        <text>4,8-dimethylnonanoyl-CoA + (R)-carnitine = O-4,8-dimethylnonanoyl-(R)-carnitine + CoA</text>
        <dbReference type="Rhea" id="RHEA:44860"/>
        <dbReference type="ChEBI" id="CHEBI:16347"/>
        <dbReference type="ChEBI" id="CHEBI:57287"/>
        <dbReference type="ChEBI" id="CHEBI:77061"/>
        <dbReference type="ChEBI" id="CHEBI:84654"/>
    </reaction>
</comment>
<dbReference type="UniPathway" id="UPA00659"/>
<dbReference type="Proteomes" id="UP000276991">
    <property type="component" value="Unassembled WGS sequence"/>
</dbReference>
<evidence type="ECO:0000256" key="1">
    <source>
        <dbReference type="ARBA" id="ARBA00005005"/>
    </source>
</evidence>
<accession>A0A498SBJ7</accession>
<protein>
    <recommendedName>
        <fullName evidence="7">Choline/carnitine acyltransferase domain-containing protein</fullName>
    </recommendedName>
</protein>
<dbReference type="AlphaFoldDB" id="A0A498SBJ7"/>
<dbReference type="PROSITE" id="PS00440">
    <property type="entry name" value="ACYLTRANSF_C_2"/>
    <property type="match status" value="1"/>
</dbReference>
<dbReference type="STRING" id="6277.A0A498SBJ7"/>
<evidence type="ECO:0000313" key="8">
    <source>
        <dbReference type="EMBL" id="VBB27202.1"/>
    </source>
</evidence>
<evidence type="ECO:0000256" key="5">
    <source>
        <dbReference type="RuleBase" id="RU003801"/>
    </source>
</evidence>
<dbReference type="GO" id="GO:0004095">
    <property type="term" value="F:carnitine O-palmitoyltransferase activity"/>
    <property type="evidence" value="ECO:0007669"/>
    <property type="project" value="TreeGrafter"/>
</dbReference>
<dbReference type="Pfam" id="PF00755">
    <property type="entry name" value="Carn_acyltransf"/>
    <property type="match status" value="1"/>
</dbReference>
<feature type="transmembrane region" description="Helical" evidence="6">
    <location>
        <begin position="38"/>
        <end position="58"/>
    </location>
</feature>
<feature type="domain" description="Choline/carnitine acyltransferase" evidence="7">
    <location>
        <begin position="109"/>
        <end position="423"/>
    </location>
</feature>
<dbReference type="InterPro" id="IPR042231">
    <property type="entry name" value="Cho/carn_acyl_trans_2"/>
</dbReference>
<evidence type="ECO:0000256" key="3">
    <source>
        <dbReference type="ARBA" id="ARBA00048999"/>
    </source>
</evidence>
<dbReference type="SUPFAM" id="SSF52777">
    <property type="entry name" value="CoA-dependent acyltransferases"/>
    <property type="match status" value="1"/>
</dbReference>
<dbReference type="GO" id="GO:0009437">
    <property type="term" value="P:carnitine metabolic process"/>
    <property type="evidence" value="ECO:0007669"/>
    <property type="project" value="TreeGrafter"/>
</dbReference>
<keyword evidence="6" id="KW-0472">Membrane</keyword>
<dbReference type="EMBL" id="UPTC01000197">
    <property type="protein sequence ID" value="VBB27202.1"/>
    <property type="molecule type" value="Genomic_DNA"/>
</dbReference>
<keyword evidence="5" id="KW-0808">Transferase</keyword>
<evidence type="ECO:0000256" key="6">
    <source>
        <dbReference type="SAM" id="Phobius"/>
    </source>
</evidence>
<keyword evidence="2 5" id="KW-0012">Acyltransferase</keyword>
<sequence length="427" mass="49186">MMESILQNPKCVYRTDGYFPNTFKRNCYRFKNALHNRLYPISPMFFSIIFVVIASFLYKNPPKQNFLMILREILHEQIAFMLNILLLFHRLFSKLSPQLYSCEGLLPTLPLPSLKGTIRRYLNSVEPLLSPDEFMDVKKMAENFLKNEGWKLQALAWVYWCFVSNYVTDLWEKYAYLYMRKGVMINSSVAHLDVFVNVPANQAVRAAHVVLLETLSMLSIDRESLRPIAGGIISLSHLRKCYGTTRVPGEIMDHLDVYCGTSRHIVVYYRGCIYKLDVFDENDRILSLDELTEIFSELLTRNESVGEVEGQIAALTTDSRNQWCLNRRRFFLQNAINCASLAVIESANFYLILDDTNYSHDSPEALGIFLKNMLSGDGKNRWVDKSLNYVVTPNGRSGGTTEHSVADGAEFAYLFENYLSTDFHINH</sequence>
<reference evidence="8 9" key="1">
    <citation type="submission" date="2018-08" db="EMBL/GenBank/DDBJ databases">
        <authorList>
            <person name="Laetsch R D."/>
            <person name="Stevens L."/>
            <person name="Kumar S."/>
            <person name="Blaxter L. M."/>
        </authorList>
    </citation>
    <scope>NUCLEOTIDE SEQUENCE [LARGE SCALE GENOMIC DNA]</scope>
</reference>
<proteinExistence type="inferred from homology"/>
<keyword evidence="6" id="KW-0812">Transmembrane</keyword>
<evidence type="ECO:0000259" key="7">
    <source>
        <dbReference type="Pfam" id="PF00755"/>
    </source>
</evidence>
<dbReference type="OrthoDB" id="240216at2759"/>
<evidence type="ECO:0000256" key="4">
    <source>
        <dbReference type="PIRSR" id="PIRSR600542-1"/>
    </source>
</evidence>
<evidence type="ECO:0000313" key="9">
    <source>
        <dbReference type="Proteomes" id="UP000276991"/>
    </source>
</evidence>
<comment type="pathway">
    <text evidence="1">Lipid metabolism; fatty acid beta-oxidation.</text>
</comment>
<dbReference type="InterPro" id="IPR039551">
    <property type="entry name" value="Cho/carn_acyl_trans"/>
</dbReference>
<dbReference type="PANTHER" id="PTHR22589">
    <property type="entry name" value="CARNITINE O-ACYLTRANSFERASE"/>
    <property type="match status" value="1"/>
</dbReference>
<feature type="active site" description="Proton acceptor" evidence="4">
    <location>
        <position position="403"/>
    </location>
</feature>
<organism evidence="8 9">
    <name type="scientific">Acanthocheilonema viteae</name>
    <name type="common">Filarial nematode worm</name>
    <name type="synonym">Dipetalonema viteae</name>
    <dbReference type="NCBI Taxonomy" id="6277"/>
    <lineage>
        <taxon>Eukaryota</taxon>
        <taxon>Metazoa</taxon>
        <taxon>Ecdysozoa</taxon>
        <taxon>Nematoda</taxon>
        <taxon>Chromadorea</taxon>
        <taxon>Rhabditida</taxon>
        <taxon>Spirurina</taxon>
        <taxon>Spiruromorpha</taxon>
        <taxon>Filarioidea</taxon>
        <taxon>Onchocercidae</taxon>
        <taxon>Acanthocheilonema</taxon>
    </lineage>
</organism>
<dbReference type="PANTHER" id="PTHR22589:SF99">
    <property type="entry name" value="CHOLINE_CARNITINE ACYLTRANSFERASE DOMAIN-CONTAINING PROTEIN"/>
    <property type="match status" value="1"/>
</dbReference>
<evidence type="ECO:0000256" key="2">
    <source>
        <dbReference type="ARBA" id="ARBA00023315"/>
    </source>
</evidence>
<dbReference type="Gene3D" id="1.10.275.20">
    <property type="entry name" value="Choline/Carnitine o-acyltransferase"/>
    <property type="match status" value="1"/>
</dbReference>
<keyword evidence="6" id="KW-1133">Transmembrane helix</keyword>
<comment type="similarity">
    <text evidence="5">Belongs to the carnitine/choline acetyltransferase family.</text>
</comment>
<gene>
    <name evidence="8" type="ORF">NAV_LOCUS2032</name>
</gene>
<dbReference type="InterPro" id="IPR000542">
    <property type="entry name" value="Carn_acyl_trans"/>
</dbReference>
<keyword evidence="9" id="KW-1185">Reference proteome</keyword>
<dbReference type="GO" id="GO:0005739">
    <property type="term" value="C:mitochondrion"/>
    <property type="evidence" value="ECO:0007669"/>
    <property type="project" value="TreeGrafter"/>
</dbReference>
<dbReference type="Gene3D" id="3.30.559.70">
    <property type="entry name" value="Choline/Carnitine o-acyltransferase, domain 2"/>
    <property type="match status" value="1"/>
</dbReference>
<name>A0A498SBJ7_ACAVI</name>